<dbReference type="GO" id="GO:0016787">
    <property type="term" value="F:hydrolase activity"/>
    <property type="evidence" value="ECO:0007669"/>
    <property type="project" value="UniProtKB-KW"/>
</dbReference>
<evidence type="ECO:0000256" key="6">
    <source>
        <dbReference type="ARBA" id="ARBA00022777"/>
    </source>
</evidence>
<dbReference type="SMART" id="SM00387">
    <property type="entry name" value="HATPase_c"/>
    <property type="match status" value="1"/>
</dbReference>
<keyword evidence="10" id="KW-0535">Nitrogen fixation</keyword>
<organism evidence="18 19">
    <name type="scientific">Paludibacterium purpuratum</name>
    <dbReference type="NCBI Taxonomy" id="1144873"/>
    <lineage>
        <taxon>Bacteria</taxon>
        <taxon>Pseudomonadati</taxon>
        <taxon>Pseudomonadota</taxon>
        <taxon>Betaproteobacteria</taxon>
        <taxon>Neisseriales</taxon>
        <taxon>Chromobacteriaceae</taxon>
        <taxon>Paludibacterium</taxon>
    </lineage>
</organism>
<comment type="caution">
    <text evidence="18">The sequence shown here is derived from an EMBL/GenBank/DDBJ whole genome shotgun (WGS) entry which is preliminary data.</text>
</comment>
<dbReference type="NCBIfam" id="NF008293">
    <property type="entry name" value="PRK11073.1"/>
    <property type="match status" value="1"/>
</dbReference>
<accession>A0A4R7AZ44</accession>
<sequence>MTGTDLTHPGFAGLELLDTPVLIVCQNGELVYANPASESLLGQGLRELLRHRLTDLFLPNEALQQALATAFAHNASYIEHDLALVTAQTAQPLHVALSVTPIDAVASQALIELRSLDQQLRIVNEERRLLQHQANRELIRNLAHEIKNPLGGIRGAAQLLEHELQDRPELKEYTEVIKQEALRLQSLVDRMLAPHRRHVVGEVNIHEVLERVRSIALAEYPQDLIIQRDYDVSLPMLFADKEQLIQVVLNIVKNAIQAMKGKGQVILRTRVARQTTLARKRHNLALKLQIIDNGPGIPDDIRDHLFYPLVTGRAEGTGLGLTLAQAYVHQHGGSIEFDSQPGQTCFTVMLPFIQEQSHATAPGAQGE</sequence>
<evidence type="ECO:0000256" key="12">
    <source>
        <dbReference type="ARBA" id="ARBA00039567"/>
    </source>
</evidence>
<reference evidence="18 19" key="1">
    <citation type="submission" date="2019-03" db="EMBL/GenBank/DDBJ databases">
        <title>Genomic Encyclopedia of Type Strains, Phase III (KMG-III): the genomes of soil and plant-associated and newly described type strains.</title>
        <authorList>
            <person name="Whitman W."/>
        </authorList>
    </citation>
    <scope>NUCLEOTIDE SEQUENCE [LARGE SCALE GENOMIC DNA]</scope>
    <source>
        <strain evidence="18 19">CECT 8976</strain>
    </source>
</reference>
<evidence type="ECO:0000256" key="13">
    <source>
        <dbReference type="ARBA" id="ARBA00042313"/>
    </source>
</evidence>
<dbReference type="GO" id="GO:0006355">
    <property type="term" value="P:regulation of DNA-templated transcription"/>
    <property type="evidence" value="ECO:0007669"/>
    <property type="project" value="InterPro"/>
</dbReference>
<evidence type="ECO:0000256" key="11">
    <source>
        <dbReference type="ARBA" id="ARBA00037696"/>
    </source>
</evidence>
<dbReference type="Gene3D" id="3.30.450.20">
    <property type="entry name" value="PAS domain"/>
    <property type="match status" value="1"/>
</dbReference>
<keyword evidence="8" id="KW-0067">ATP-binding</keyword>
<dbReference type="InterPro" id="IPR003661">
    <property type="entry name" value="HisK_dim/P_dom"/>
</dbReference>
<evidence type="ECO:0000256" key="14">
    <source>
        <dbReference type="ARBA" id="ARBA00043094"/>
    </source>
</evidence>
<feature type="coiled-coil region" evidence="15">
    <location>
        <begin position="106"/>
        <end position="133"/>
    </location>
</feature>
<comment type="function">
    <text evidence="11">Member of the two-component regulatory system NtrB/NtrC, which controls expression of the nitrogen-regulated (ntr) genes in response to nitrogen limitation. Under conditions of nitrogen limitation, NtrB autophosphorylates and transfers the phosphoryl group to NtrC. In the presence of nitrogen, acts as a phosphatase that dephosphorylates and inactivates NtrC.</text>
</comment>
<keyword evidence="9" id="KW-0902">Two-component regulatory system</keyword>
<dbReference type="SMART" id="SM00091">
    <property type="entry name" value="PAS"/>
    <property type="match status" value="1"/>
</dbReference>
<evidence type="ECO:0000256" key="10">
    <source>
        <dbReference type="ARBA" id="ARBA00023231"/>
    </source>
</evidence>
<dbReference type="PROSITE" id="PS50109">
    <property type="entry name" value="HIS_KIN"/>
    <property type="match status" value="1"/>
</dbReference>
<name>A0A4R7AZ44_9NEIS</name>
<dbReference type="SMART" id="SM00388">
    <property type="entry name" value="HisKA"/>
    <property type="match status" value="1"/>
</dbReference>
<dbReference type="SUPFAM" id="SSF55874">
    <property type="entry name" value="ATPase domain of HSP90 chaperone/DNA topoisomerase II/histidine kinase"/>
    <property type="match status" value="1"/>
</dbReference>
<dbReference type="InterPro" id="IPR036097">
    <property type="entry name" value="HisK_dim/P_sf"/>
</dbReference>
<evidence type="ECO:0000256" key="8">
    <source>
        <dbReference type="ARBA" id="ARBA00022840"/>
    </source>
</evidence>
<keyword evidence="19" id="KW-1185">Reference proteome</keyword>
<dbReference type="AlphaFoldDB" id="A0A4R7AZ44"/>
<dbReference type="InterPro" id="IPR004358">
    <property type="entry name" value="Sig_transdc_His_kin-like_C"/>
</dbReference>
<comment type="catalytic activity">
    <reaction evidence="1">
        <text>ATP + protein L-histidine = ADP + protein N-phospho-L-histidine.</text>
        <dbReference type="EC" id="2.7.13.3"/>
    </reaction>
</comment>
<dbReference type="RefSeq" id="WP_243729416.1">
    <property type="nucleotide sequence ID" value="NZ_SNZP01000013.1"/>
</dbReference>
<dbReference type="Pfam" id="PF00989">
    <property type="entry name" value="PAS"/>
    <property type="match status" value="1"/>
</dbReference>
<feature type="domain" description="PAS" evidence="17">
    <location>
        <begin position="14"/>
        <end position="61"/>
    </location>
</feature>
<dbReference type="Gene3D" id="1.10.287.130">
    <property type="match status" value="1"/>
</dbReference>
<dbReference type="InterPro" id="IPR035965">
    <property type="entry name" value="PAS-like_dom_sf"/>
</dbReference>
<dbReference type="PANTHER" id="PTHR43065">
    <property type="entry name" value="SENSOR HISTIDINE KINASE"/>
    <property type="match status" value="1"/>
</dbReference>
<dbReference type="Pfam" id="PF00512">
    <property type="entry name" value="HisKA"/>
    <property type="match status" value="1"/>
</dbReference>
<dbReference type="Pfam" id="PF02518">
    <property type="entry name" value="HATPase_c"/>
    <property type="match status" value="1"/>
</dbReference>
<evidence type="ECO:0000259" key="16">
    <source>
        <dbReference type="PROSITE" id="PS50109"/>
    </source>
</evidence>
<dbReference type="SUPFAM" id="SSF55785">
    <property type="entry name" value="PYP-like sensor domain (PAS domain)"/>
    <property type="match status" value="1"/>
</dbReference>
<dbReference type="EC" id="2.7.13.3" evidence="2"/>
<dbReference type="CDD" id="cd00082">
    <property type="entry name" value="HisKA"/>
    <property type="match status" value="1"/>
</dbReference>
<dbReference type="InterPro" id="IPR000014">
    <property type="entry name" value="PAS"/>
</dbReference>
<evidence type="ECO:0000256" key="3">
    <source>
        <dbReference type="ARBA" id="ARBA00022553"/>
    </source>
</evidence>
<keyword evidence="3" id="KW-0597">Phosphoprotein</keyword>
<evidence type="ECO:0000256" key="5">
    <source>
        <dbReference type="ARBA" id="ARBA00022741"/>
    </source>
</evidence>
<dbReference type="GO" id="GO:0005524">
    <property type="term" value="F:ATP binding"/>
    <property type="evidence" value="ECO:0007669"/>
    <property type="project" value="UniProtKB-KW"/>
</dbReference>
<keyword evidence="15" id="KW-0175">Coiled coil</keyword>
<evidence type="ECO:0000313" key="19">
    <source>
        <dbReference type="Proteomes" id="UP000295611"/>
    </source>
</evidence>
<dbReference type="EMBL" id="SNZP01000013">
    <property type="protein sequence ID" value="TDR73526.1"/>
    <property type="molecule type" value="Genomic_DNA"/>
</dbReference>
<keyword evidence="5" id="KW-0547">Nucleotide-binding</keyword>
<dbReference type="SUPFAM" id="SSF47384">
    <property type="entry name" value="Homodimeric domain of signal transducing histidine kinase"/>
    <property type="match status" value="1"/>
</dbReference>
<evidence type="ECO:0000256" key="2">
    <source>
        <dbReference type="ARBA" id="ARBA00012438"/>
    </source>
</evidence>
<dbReference type="InterPro" id="IPR003594">
    <property type="entry name" value="HATPase_dom"/>
</dbReference>
<dbReference type="PANTHER" id="PTHR43065:SF16">
    <property type="entry name" value="SENSORY HISTIDINE KINASE_PHOSPHATASE NTRB"/>
    <property type="match status" value="1"/>
</dbReference>
<feature type="domain" description="Histidine kinase" evidence="16">
    <location>
        <begin position="141"/>
        <end position="354"/>
    </location>
</feature>
<dbReference type="CDD" id="cd00130">
    <property type="entry name" value="PAS"/>
    <property type="match status" value="1"/>
</dbReference>
<dbReference type="InterPro" id="IPR013767">
    <property type="entry name" value="PAS_fold"/>
</dbReference>
<dbReference type="PROSITE" id="PS50112">
    <property type="entry name" value="PAS"/>
    <property type="match status" value="1"/>
</dbReference>
<evidence type="ECO:0000256" key="4">
    <source>
        <dbReference type="ARBA" id="ARBA00022679"/>
    </source>
</evidence>
<evidence type="ECO:0000256" key="1">
    <source>
        <dbReference type="ARBA" id="ARBA00000085"/>
    </source>
</evidence>
<dbReference type="Gene3D" id="3.30.565.10">
    <property type="entry name" value="Histidine kinase-like ATPase, C-terminal domain"/>
    <property type="match status" value="1"/>
</dbReference>
<evidence type="ECO:0000256" key="15">
    <source>
        <dbReference type="SAM" id="Coils"/>
    </source>
</evidence>
<dbReference type="PRINTS" id="PR00344">
    <property type="entry name" value="BCTRLSENSOR"/>
</dbReference>
<protein>
    <recommendedName>
        <fullName evidence="12">Sensory histidine kinase/phosphatase NtrB</fullName>
        <ecNumber evidence="2">2.7.13.3</ecNumber>
    </recommendedName>
    <alternativeName>
        <fullName evidence="13">Nitrogen regulation protein NR(II)</fullName>
    </alternativeName>
    <alternativeName>
        <fullName evidence="14">Nitrogen regulator II</fullName>
    </alternativeName>
</protein>
<evidence type="ECO:0000256" key="7">
    <source>
        <dbReference type="ARBA" id="ARBA00022801"/>
    </source>
</evidence>
<dbReference type="InterPro" id="IPR036890">
    <property type="entry name" value="HATPase_C_sf"/>
</dbReference>
<evidence type="ECO:0000259" key="17">
    <source>
        <dbReference type="PROSITE" id="PS50112"/>
    </source>
</evidence>
<gene>
    <name evidence="18" type="ORF">DFP86_11333</name>
</gene>
<dbReference type="InterPro" id="IPR005467">
    <property type="entry name" value="His_kinase_dom"/>
</dbReference>
<evidence type="ECO:0000256" key="9">
    <source>
        <dbReference type="ARBA" id="ARBA00023012"/>
    </source>
</evidence>
<proteinExistence type="predicted"/>
<dbReference type="GO" id="GO:0000155">
    <property type="term" value="F:phosphorelay sensor kinase activity"/>
    <property type="evidence" value="ECO:0007669"/>
    <property type="project" value="InterPro"/>
</dbReference>
<keyword evidence="7" id="KW-0378">Hydrolase</keyword>
<keyword evidence="4" id="KW-0808">Transferase</keyword>
<evidence type="ECO:0000313" key="18">
    <source>
        <dbReference type="EMBL" id="TDR73526.1"/>
    </source>
</evidence>
<dbReference type="Proteomes" id="UP000295611">
    <property type="component" value="Unassembled WGS sequence"/>
</dbReference>
<keyword evidence="6 18" id="KW-0418">Kinase</keyword>